<evidence type="ECO:0000313" key="3">
    <source>
        <dbReference type="EMBL" id="ERL89443.1"/>
    </source>
</evidence>
<feature type="non-terminal residue" evidence="2">
    <location>
        <position position="1"/>
    </location>
</feature>
<evidence type="ECO:0000313" key="4">
    <source>
        <dbReference type="Proteomes" id="UP000030742"/>
    </source>
</evidence>
<name>N6T0E0_DENPD</name>
<keyword evidence="1" id="KW-0732">Signal</keyword>
<dbReference type="EMBL" id="KB632169">
    <property type="protein sequence ID" value="ERL89443.1"/>
    <property type="molecule type" value="Genomic_DNA"/>
</dbReference>
<dbReference type="HOGENOM" id="CLU_1679746_0_0_1"/>
<feature type="chain" id="PRO_5009707254" evidence="1">
    <location>
        <begin position="17"/>
        <end position="157"/>
    </location>
</feature>
<feature type="signal peptide" evidence="1">
    <location>
        <begin position="1"/>
        <end position="16"/>
    </location>
</feature>
<dbReference type="EMBL" id="KB741156">
    <property type="protein sequence ID" value="ENN73524.1"/>
    <property type="molecule type" value="Genomic_DNA"/>
</dbReference>
<reference evidence="2 4" key="1">
    <citation type="journal article" date="2013" name="Genome Biol.">
        <title>Draft genome of the mountain pine beetle, Dendroctonus ponderosae Hopkins, a major forest pest.</title>
        <authorList>
            <person name="Keeling C.I."/>
            <person name="Yuen M.M."/>
            <person name="Liao N.Y."/>
            <person name="Docking T.R."/>
            <person name="Chan S.K."/>
            <person name="Taylor G.A."/>
            <person name="Palmquist D.L."/>
            <person name="Jackman S.D."/>
            <person name="Nguyen A."/>
            <person name="Li M."/>
            <person name="Henderson H."/>
            <person name="Janes J.K."/>
            <person name="Zhao Y."/>
            <person name="Pandoh P."/>
            <person name="Moore R."/>
            <person name="Sperling F.A."/>
            <person name="Huber D.P."/>
            <person name="Birol I."/>
            <person name="Jones S.J."/>
            <person name="Bohlmann J."/>
        </authorList>
    </citation>
    <scope>NUCLEOTIDE SEQUENCE</scope>
</reference>
<accession>N6T0E0</accession>
<dbReference type="AlphaFoldDB" id="N6T0E0"/>
<evidence type="ECO:0000313" key="2">
    <source>
        <dbReference type="EMBL" id="ENN73524.1"/>
    </source>
</evidence>
<organism evidence="2">
    <name type="scientific">Dendroctonus ponderosae</name>
    <name type="common">Mountain pine beetle</name>
    <dbReference type="NCBI Taxonomy" id="77166"/>
    <lineage>
        <taxon>Eukaryota</taxon>
        <taxon>Metazoa</taxon>
        <taxon>Ecdysozoa</taxon>
        <taxon>Arthropoda</taxon>
        <taxon>Hexapoda</taxon>
        <taxon>Insecta</taxon>
        <taxon>Pterygota</taxon>
        <taxon>Neoptera</taxon>
        <taxon>Endopterygota</taxon>
        <taxon>Coleoptera</taxon>
        <taxon>Polyphaga</taxon>
        <taxon>Cucujiformia</taxon>
        <taxon>Curculionidae</taxon>
        <taxon>Scolytinae</taxon>
        <taxon>Dendroctonus</taxon>
    </lineage>
</organism>
<proteinExistence type="predicted"/>
<gene>
    <name evidence="3" type="ORF">D910_06810</name>
    <name evidence="2" type="ORF">YQE_09775</name>
</gene>
<sequence length="157" mass="17257">MWKFLMHPLNCVVVFCKTTLEDGAIEDAQDSPGWATPCCSRWVQEGGILLVGLPIRHVEDDAVRLASLEVQAEVEVLPELATRRVELQSAAWIGAESLAALLEVFHGRISNDLSVVFAKFFTLPFTVRSAMQPWKGRSEPTVPASGLTVFGSPPTYM</sequence>
<evidence type="ECO:0000256" key="1">
    <source>
        <dbReference type="SAM" id="SignalP"/>
    </source>
</evidence>
<protein>
    <submittedName>
        <fullName evidence="2">Uncharacterized protein</fullName>
    </submittedName>
</protein>
<dbReference type="Proteomes" id="UP000030742">
    <property type="component" value="Unassembled WGS sequence"/>
</dbReference>